<feature type="signal peptide" evidence="1">
    <location>
        <begin position="1"/>
        <end position="31"/>
    </location>
</feature>
<dbReference type="EMBL" id="JAODWD010000001">
    <property type="protein sequence ID" value="MCT7657736.1"/>
    <property type="molecule type" value="Genomic_DNA"/>
</dbReference>
<evidence type="ECO:0000313" key="3">
    <source>
        <dbReference type="Proteomes" id="UP001206639"/>
    </source>
</evidence>
<dbReference type="RefSeq" id="WP_260991757.1">
    <property type="nucleotide sequence ID" value="NZ_JAODWD010000001.1"/>
</dbReference>
<evidence type="ECO:0000313" key="2">
    <source>
        <dbReference type="EMBL" id="MCT7657736.1"/>
    </source>
</evidence>
<comment type="caution">
    <text evidence="2">The sequence shown here is derived from an EMBL/GenBank/DDBJ whole genome shotgun (WGS) entry which is preliminary data.</text>
</comment>
<accession>A0ABT2M9Q5</accession>
<sequence length="149" mass="15577">MKRLSRFATAVVVAGGMAAAGLASGTGTATAQGPSYNGGNCPQGMTCTHWCPGDPVPPGSQVVRWDWNVCHDWYWNSEGIVDVISNTMYPWSGAAPHPAAPPPPLVGTPPPPLQKPPGTPFCSPRGALIIIPPICDEIGVDWPPGSVRR</sequence>
<feature type="chain" id="PRO_5046979429" description="Secreted protein" evidence="1">
    <location>
        <begin position="32"/>
        <end position="149"/>
    </location>
</feature>
<evidence type="ECO:0008006" key="4">
    <source>
        <dbReference type="Google" id="ProtNLM"/>
    </source>
</evidence>
<dbReference type="Proteomes" id="UP001206639">
    <property type="component" value="Unassembled WGS sequence"/>
</dbReference>
<protein>
    <recommendedName>
        <fullName evidence="4">Secreted protein</fullName>
    </recommendedName>
</protein>
<evidence type="ECO:0000256" key="1">
    <source>
        <dbReference type="SAM" id="SignalP"/>
    </source>
</evidence>
<keyword evidence="3" id="KW-1185">Reference proteome</keyword>
<organism evidence="2 3">
    <name type="scientific">Mycobacterium deserti</name>
    <dbReference type="NCBI Taxonomy" id="2978347"/>
    <lineage>
        <taxon>Bacteria</taxon>
        <taxon>Bacillati</taxon>
        <taxon>Actinomycetota</taxon>
        <taxon>Actinomycetes</taxon>
        <taxon>Mycobacteriales</taxon>
        <taxon>Mycobacteriaceae</taxon>
        <taxon>Mycobacterium</taxon>
    </lineage>
</organism>
<gene>
    <name evidence="2" type="ORF">N4S67_04820</name>
</gene>
<name>A0ABT2M9Q5_9MYCO</name>
<keyword evidence="1" id="KW-0732">Signal</keyword>
<proteinExistence type="predicted"/>
<reference evidence="3" key="1">
    <citation type="submission" date="2023-07" db="EMBL/GenBank/DDBJ databases">
        <authorList>
            <person name="Deng Y."/>
            <person name="Zhang Y.-Q."/>
        </authorList>
    </citation>
    <scope>NUCLEOTIDE SEQUENCE [LARGE SCALE GENOMIC DNA]</scope>
    <source>
        <strain evidence="3">CPCC 205710</strain>
    </source>
</reference>